<feature type="transmembrane region" description="Helical" evidence="6">
    <location>
        <begin position="67"/>
        <end position="89"/>
    </location>
</feature>
<dbReference type="SMART" id="SM01417">
    <property type="entry name" value="Solute_trans_a"/>
    <property type="match status" value="1"/>
</dbReference>
<feature type="transmembrane region" description="Helical" evidence="6">
    <location>
        <begin position="101"/>
        <end position="118"/>
    </location>
</feature>
<evidence type="ECO:0000256" key="4">
    <source>
        <dbReference type="ARBA" id="ARBA00023136"/>
    </source>
</evidence>
<dbReference type="EMBL" id="JASAOK010000012">
    <property type="protein sequence ID" value="KAK6224568.1"/>
    <property type="molecule type" value="Genomic_DNA"/>
</dbReference>
<dbReference type="Pfam" id="PF03619">
    <property type="entry name" value="Solute_trans_a"/>
    <property type="match status" value="1"/>
</dbReference>
<comment type="subcellular location">
    <subcellularLocation>
        <location evidence="1">Membrane</location>
        <topology evidence="1">Multi-pass membrane protein</topology>
    </subcellularLocation>
</comment>
<keyword evidence="3 6" id="KW-1133">Transmembrane helix</keyword>
<sequence>MNLTCNSTLEDMRIVPGSEILIAGPLTFHDLALIIAGSCTIIAICLSFYLIFMHSINYTKPREQRQIIRILFMVPVYAASSFLQLYFYWHAVYFQLMSDCYEAFAIASFFSLMCHYLAPDVHTQKDYFRNLHPIKPWVWPLDWFAKCCGGQRGPWRTPKSGLTWFNVIWIGVYHYVFIRVAMTVTAVVTQYFHRYCESSNNPVFAHVWVISINCVAVTIAMYCVIQFYVQMREPLKEHSPFLKVLAIKLVVFFSFWQVTCISLATSTLDLVHPNRVLAYPDIKVGIPALLLCFEMSLFALLHLWAFPYAPYVPGAKITFYPAPDARDLNAPLRENVHSAPSGGWMGLRAIGDALNLWDFVKAFGRGMRWLFCGVKRRKEDPSYKTAASLDMDDLDKGGDTAYHPAGLKSTEHLPIAHEFRRSTYLQPSRPPPRPARLDNESASLIAHAQPNPSQMSPPRRPERPRSPLSPLSPISPYQDHGFQETGMAPVYHAHQTSNADWEKTSPTTTSPTSGPRDLTQQRIGEALWGPPQSPAAAAMMLESPVLGSPMNGAPGQSNCVFAPPLSATLIAQLPSVVGRPQSSVTRTSSRCATQVCAPVFAPSTWTPLSASPFSAVAAMTLLTAAYVRGVGMRVSGAARGLSARAPGLTFLAGAGLALGPRSSVPVFTRFLGFSLAIGAALSLAAASPRMSAALRTVFASAAVVLTSRMVVPVGLSFVLTDRVWTLLGRRRYRRCAREDLRIRASDTTSGSSTPANAGAPVALWHVGLCLLQRAVNTSKLPATAAAAPSVV</sequence>
<feature type="compositionally biased region" description="Low complexity" evidence="5">
    <location>
        <begin position="466"/>
        <end position="476"/>
    </location>
</feature>
<keyword evidence="8" id="KW-1185">Reference proteome</keyword>
<keyword evidence="2 6" id="KW-0812">Transmembrane</keyword>
<evidence type="ECO:0000256" key="1">
    <source>
        <dbReference type="ARBA" id="ARBA00004141"/>
    </source>
</evidence>
<dbReference type="AlphaFoldDB" id="A0AAV9TR65"/>
<dbReference type="InterPro" id="IPR005178">
    <property type="entry name" value="Ostalpha/TMEM184C"/>
</dbReference>
<feature type="transmembrane region" description="Helical" evidence="6">
    <location>
        <begin position="208"/>
        <end position="229"/>
    </location>
</feature>
<reference evidence="7 8" key="1">
    <citation type="submission" date="2023-04" db="EMBL/GenBank/DDBJ databases">
        <title>Colletotrichum tabacum stain YC1 causing leaf anthracnose on Nicotiana tabacum(L.) cv.</title>
        <authorList>
            <person name="Ji Z."/>
            <person name="Wang M."/>
            <person name="Zhang J."/>
            <person name="Wang N."/>
            <person name="Zhou Z."/>
        </authorList>
    </citation>
    <scope>NUCLEOTIDE SEQUENCE [LARGE SCALE GENOMIC DNA]</scope>
    <source>
        <strain evidence="7 8">YC1</strain>
    </source>
</reference>
<organism evidence="7 8">
    <name type="scientific">Colletotrichum tabaci</name>
    <dbReference type="NCBI Taxonomy" id="1209068"/>
    <lineage>
        <taxon>Eukaryota</taxon>
        <taxon>Fungi</taxon>
        <taxon>Dikarya</taxon>
        <taxon>Ascomycota</taxon>
        <taxon>Pezizomycotina</taxon>
        <taxon>Sordariomycetes</taxon>
        <taxon>Hypocreomycetidae</taxon>
        <taxon>Glomerellales</taxon>
        <taxon>Glomerellaceae</taxon>
        <taxon>Colletotrichum</taxon>
        <taxon>Colletotrichum destructivum species complex</taxon>
    </lineage>
</organism>
<accession>A0AAV9TR65</accession>
<feature type="region of interest" description="Disordered" evidence="5">
    <location>
        <begin position="448"/>
        <end position="482"/>
    </location>
</feature>
<feature type="transmembrane region" description="Helical" evidence="6">
    <location>
        <begin position="666"/>
        <end position="686"/>
    </location>
</feature>
<evidence type="ECO:0000256" key="3">
    <source>
        <dbReference type="ARBA" id="ARBA00022989"/>
    </source>
</evidence>
<feature type="transmembrane region" description="Helical" evidence="6">
    <location>
        <begin position="284"/>
        <end position="306"/>
    </location>
</feature>
<feature type="transmembrane region" description="Helical" evidence="6">
    <location>
        <begin position="31"/>
        <end position="55"/>
    </location>
</feature>
<evidence type="ECO:0000256" key="2">
    <source>
        <dbReference type="ARBA" id="ARBA00022692"/>
    </source>
</evidence>
<feature type="transmembrane region" description="Helical" evidence="6">
    <location>
        <begin position="241"/>
        <end position="264"/>
    </location>
</feature>
<comment type="caution">
    <text evidence="7">The sequence shown here is derived from an EMBL/GenBank/DDBJ whole genome shotgun (WGS) entry which is preliminary data.</text>
</comment>
<proteinExistence type="predicted"/>
<feature type="compositionally biased region" description="Low complexity" evidence="5">
    <location>
        <begin position="504"/>
        <end position="515"/>
    </location>
</feature>
<name>A0AAV9TR65_9PEZI</name>
<feature type="transmembrane region" description="Helical" evidence="6">
    <location>
        <begin position="162"/>
        <end position="188"/>
    </location>
</feature>
<evidence type="ECO:0000256" key="5">
    <source>
        <dbReference type="SAM" id="MobiDB-lite"/>
    </source>
</evidence>
<protein>
    <submittedName>
        <fullName evidence="7">DUF300 domain-containing protein</fullName>
    </submittedName>
</protein>
<dbReference type="GO" id="GO:0016020">
    <property type="term" value="C:membrane"/>
    <property type="evidence" value="ECO:0007669"/>
    <property type="project" value="UniProtKB-SubCell"/>
</dbReference>
<evidence type="ECO:0000313" key="7">
    <source>
        <dbReference type="EMBL" id="KAK6224568.1"/>
    </source>
</evidence>
<dbReference type="PANTHER" id="PTHR23423">
    <property type="entry name" value="ORGANIC SOLUTE TRANSPORTER-RELATED"/>
    <property type="match status" value="1"/>
</dbReference>
<evidence type="ECO:0000256" key="6">
    <source>
        <dbReference type="SAM" id="Phobius"/>
    </source>
</evidence>
<evidence type="ECO:0000313" key="8">
    <source>
        <dbReference type="Proteomes" id="UP001327957"/>
    </source>
</evidence>
<gene>
    <name evidence="7" type="ORF">QIS74_02895</name>
</gene>
<feature type="transmembrane region" description="Helical" evidence="6">
    <location>
        <begin position="698"/>
        <end position="724"/>
    </location>
</feature>
<dbReference type="Proteomes" id="UP001327957">
    <property type="component" value="Unassembled WGS sequence"/>
</dbReference>
<feature type="region of interest" description="Disordered" evidence="5">
    <location>
        <begin position="497"/>
        <end position="516"/>
    </location>
</feature>
<keyword evidence="4 6" id="KW-0472">Membrane</keyword>